<evidence type="ECO:0000313" key="60">
    <source>
        <dbReference type="Proteomes" id="UP000345329"/>
    </source>
</evidence>
<dbReference type="EMBL" id="AABAYG010000001">
    <property type="protein sequence ID" value="EAG2244246.1"/>
    <property type="molecule type" value="Genomic_DNA"/>
</dbReference>
<evidence type="ECO:0000313" key="79">
    <source>
        <dbReference type="Proteomes" id="UP000478682"/>
    </source>
</evidence>
<dbReference type="EMBL" id="MJTJ01000019">
    <property type="protein sequence ID" value="OET48841.1"/>
    <property type="molecule type" value="Genomic_DNA"/>
</dbReference>
<dbReference type="Proteomes" id="UP000331186">
    <property type="component" value="Unassembled WGS sequence"/>
</dbReference>
<evidence type="ECO:0000313" key="39">
    <source>
        <dbReference type="EMBL" id="EDN9835419.1"/>
    </source>
</evidence>
<evidence type="ECO:0000313" key="71">
    <source>
        <dbReference type="Proteomes" id="UP000403352"/>
    </source>
</evidence>
<evidence type="ECO:0000313" key="26">
    <source>
        <dbReference type="EMBL" id="EAG9520191.1"/>
    </source>
</evidence>
<evidence type="ECO:0000313" key="76">
    <source>
        <dbReference type="Proteomes" id="UP000460224"/>
    </source>
</evidence>
<evidence type="ECO:0000313" key="36">
    <source>
        <dbReference type="EMBL" id="ECY6543471.1"/>
    </source>
</evidence>
<dbReference type="EMBL" id="AAHZFN010000013">
    <property type="protein sequence ID" value="ECB9474149.1"/>
    <property type="molecule type" value="Genomic_DNA"/>
</dbReference>
<dbReference type="Proteomes" id="UP000840039">
    <property type="component" value="Unassembled WGS sequence"/>
</dbReference>
<evidence type="ECO:0000313" key="7">
    <source>
        <dbReference type="EMBL" id="EAC9039807.1"/>
    </source>
</evidence>
<dbReference type="EMBL" id="AAANYR010000001">
    <property type="protein sequence ID" value="EAD5785357.1"/>
    <property type="molecule type" value="Genomic_DNA"/>
</dbReference>
<evidence type="ECO:0000313" key="97">
    <source>
        <dbReference type="Proteomes" id="UP000843775"/>
    </source>
</evidence>
<evidence type="ECO:0000313" key="3">
    <source>
        <dbReference type="EMBL" id="EAC4551162.1"/>
    </source>
</evidence>
<organism evidence="3 58">
    <name type="scientific">Listeria monocytogenes</name>
    <dbReference type="NCBI Taxonomy" id="1639"/>
    <lineage>
        <taxon>Bacteria</taxon>
        <taxon>Bacillati</taxon>
        <taxon>Bacillota</taxon>
        <taxon>Bacilli</taxon>
        <taxon>Bacillales</taxon>
        <taxon>Listeriaceae</taxon>
        <taxon>Listeria</taxon>
    </lineage>
</organism>
<keyword evidence="2" id="KW-0732">Signal</keyword>
<evidence type="ECO:0000313" key="68">
    <source>
        <dbReference type="Proteomes" id="UP000379076"/>
    </source>
</evidence>
<evidence type="ECO:0000313" key="63">
    <source>
        <dbReference type="Proteomes" id="UP000358545"/>
    </source>
</evidence>
<dbReference type="Proteomes" id="UP000350032">
    <property type="component" value="Unassembled WGS sequence"/>
</dbReference>
<dbReference type="Proteomes" id="UP000403352">
    <property type="component" value="Unassembled WGS sequence"/>
</dbReference>
<evidence type="ECO:0000313" key="48">
    <source>
        <dbReference type="EMBL" id="HAJ9592313.1"/>
    </source>
</evidence>
<evidence type="ECO:0000313" key="23">
    <source>
        <dbReference type="EMBL" id="EAG6168110.1"/>
    </source>
</evidence>
<dbReference type="Proteomes" id="UP000354255">
    <property type="component" value="Unassembled WGS sequence"/>
</dbReference>
<dbReference type="EMBL" id="AABBHO010000016">
    <property type="protein sequence ID" value="EAG2997022.1"/>
    <property type="molecule type" value="Genomic_DNA"/>
</dbReference>
<dbReference type="Proteomes" id="UP000478704">
    <property type="component" value="Unassembled WGS sequence"/>
</dbReference>
<dbReference type="EMBL" id="AAANYN010000013">
    <property type="protein sequence ID" value="EAD5774564.1"/>
    <property type="molecule type" value="Genomic_DNA"/>
</dbReference>
<dbReference type="EMBL" id="AABAGT010000006">
    <property type="protein sequence ID" value="EAG0866660.1"/>
    <property type="molecule type" value="Genomic_DNA"/>
</dbReference>
<evidence type="ECO:0000313" key="50">
    <source>
        <dbReference type="EMBL" id="NYA00444.1"/>
    </source>
</evidence>
<reference evidence="87 88" key="8">
    <citation type="submission" date="2019-04" db="EMBL/GenBank/DDBJ databases">
        <authorList>
            <person name="Ashton P.M."/>
            <person name="Dallman T."/>
            <person name="Nair S."/>
            <person name="De Pinna E."/>
            <person name="Peters T."/>
            <person name="Grant K."/>
        </authorList>
    </citation>
    <scope>NUCLEOTIDE SEQUENCE [LARGE SCALE GENOMIC DNA]</scope>
    <source>
        <strain evidence="27 88">282333</strain>
        <strain evidence="28 87">282352</strain>
        <strain evidence="26 91">289003</strain>
        <strain evidence="40 78">788324</strain>
        <strain evidence="14">RL15000286</strain>
    </source>
</reference>
<dbReference type="Proteomes" id="UP000840197">
    <property type="component" value="Unassembled WGS sequence"/>
</dbReference>
<evidence type="ECO:0000313" key="93">
    <source>
        <dbReference type="Proteomes" id="UP000549379"/>
    </source>
</evidence>
<evidence type="ECO:0000313" key="34">
    <source>
        <dbReference type="EMBL" id="ECC1557501.1"/>
    </source>
</evidence>
<evidence type="ECO:0000313" key="51">
    <source>
        <dbReference type="EMBL" id="OET48038.1"/>
    </source>
</evidence>
<dbReference type="EMBL" id="DAAJFY010000001">
    <property type="protein sequence ID" value="HAC0274017.1"/>
    <property type="molecule type" value="Genomic_DNA"/>
</dbReference>
<evidence type="ECO:0000313" key="95">
    <source>
        <dbReference type="Proteomes" id="UP000840197"/>
    </source>
</evidence>
<dbReference type="Proteomes" id="UP000852906">
    <property type="component" value="Unassembled WGS sequence"/>
</dbReference>
<dbReference type="EMBL" id="AAAKQF010000003">
    <property type="protein sequence ID" value="EAC9039807.1"/>
    <property type="molecule type" value="Genomic_DNA"/>
</dbReference>
<dbReference type="Proteomes" id="UP000365297">
    <property type="component" value="Unassembled WGS sequence"/>
</dbReference>
<comment type="caution">
    <text evidence="3">The sequence shown here is derived from an EMBL/GenBank/DDBJ whole genome shotgun (WGS) entry which is preliminary data.</text>
</comment>
<evidence type="ECO:0000313" key="37">
    <source>
        <dbReference type="EMBL" id="ECY9782208.1"/>
    </source>
</evidence>
<dbReference type="Proteomes" id="UP000368512">
    <property type="component" value="Unassembled WGS sequence"/>
</dbReference>
<evidence type="ECO:0000313" key="24">
    <source>
        <dbReference type="EMBL" id="EAG6990215.1"/>
    </source>
</evidence>
<evidence type="ECO:0000313" key="89">
    <source>
        <dbReference type="Proteomes" id="UP000540117"/>
    </source>
</evidence>
<dbReference type="EMBL" id="JACAVN010000001">
    <property type="protein sequence ID" value="NYA00444.1"/>
    <property type="molecule type" value="Genomic_DNA"/>
</dbReference>
<evidence type="ECO:0000313" key="40">
    <source>
        <dbReference type="EMBL" id="EDO0985363.1"/>
    </source>
</evidence>
<dbReference type="Proteomes" id="UP000549379">
    <property type="component" value="Unassembled WGS sequence"/>
</dbReference>
<evidence type="ECO:0000313" key="11">
    <source>
        <dbReference type="EMBL" id="EAD5785357.1"/>
    </source>
</evidence>
<evidence type="ECO:0000313" key="87">
    <source>
        <dbReference type="Proteomes" id="UP000530452"/>
    </source>
</evidence>
<evidence type="ECO:0000313" key="5">
    <source>
        <dbReference type="EMBL" id="EAC6547423.1"/>
    </source>
</evidence>
<evidence type="ECO:0000313" key="69">
    <source>
        <dbReference type="Proteomes" id="UP000389283"/>
    </source>
</evidence>
<dbReference type="Proteomes" id="UP000336166">
    <property type="component" value="Unassembled WGS sequence"/>
</dbReference>
<dbReference type="Proteomes" id="UP000364988">
    <property type="component" value="Unassembled WGS sequence"/>
</dbReference>
<dbReference type="EMBL" id="AABFVG010000002">
    <property type="protein sequence ID" value="EAH2281178.1"/>
    <property type="molecule type" value="Genomic_DNA"/>
</dbReference>
<accession>A0A0B8R6T5</accession>
<dbReference type="Proteomes" id="UP000467536">
    <property type="component" value="Unassembled WGS sequence"/>
</dbReference>
<protein>
    <submittedName>
        <fullName evidence="3">DUF3153 domain-containing protein</fullName>
    </submittedName>
    <submittedName>
        <fullName evidence="51">Protein with hydrophobic anchor</fullName>
    </submittedName>
</protein>
<evidence type="ECO:0000313" key="91">
    <source>
        <dbReference type="Proteomes" id="UP000546397"/>
    </source>
</evidence>
<evidence type="ECO:0000313" key="44">
    <source>
        <dbReference type="EMBL" id="HAB8556580.1"/>
    </source>
</evidence>
<reference evidence="50 90" key="10">
    <citation type="submission" date="2020-06" db="EMBL/GenBank/DDBJ databases">
        <title>Two Listeria outbreaks in Switzerland in 2018 and 2020.</title>
        <authorList>
            <person name="Stevens M.J.A."/>
            <person name="Bloemberg G."/>
            <person name="Nusch-Inderbinnen M."/>
            <person name="Stephan R."/>
        </authorList>
    </citation>
    <scope>NUCLEOTIDE SEQUENCE [LARGE SCALE GENOMIC DNA]</scope>
    <source>
        <strain evidence="50 90">N18-0707</strain>
    </source>
</reference>
<evidence type="ECO:0000313" key="56">
    <source>
        <dbReference type="Proteomes" id="UP000336166"/>
    </source>
</evidence>
<evidence type="ECO:0000313" key="90">
    <source>
        <dbReference type="Proteomes" id="UP000544530"/>
    </source>
</evidence>
<dbReference type="EMBL" id="DAAEEB010000004">
    <property type="protein sequence ID" value="HAA8053091.1"/>
    <property type="molecule type" value="Genomic_DNA"/>
</dbReference>
<dbReference type="EMBL" id="AANEHK010000003">
    <property type="protein sequence ID" value="EDO0985363.1"/>
    <property type="molecule type" value="Genomic_DNA"/>
</dbReference>
<evidence type="ECO:0000313" key="10">
    <source>
        <dbReference type="EMBL" id="EAD5774564.1"/>
    </source>
</evidence>
<evidence type="ECO:0000313" key="92">
    <source>
        <dbReference type="Proteomes" id="UP000548278"/>
    </source>
</evidence>
<evidence type="ECO:0000313" key="67">
    <source>
        <dbReference type="Proteomes" id="UP000376505"/>
    </source>
</evidence>
<evidence type="ECO:0000313" key="57">
    <source>
        <dbReference type="Proteomes" id="UP000337746"/>
    </source>
</evidence>
<dbReference type="EMBL" id="AACJYH010000004">
    <property type="protein sequence ID" value="EAK8897458.1"/>
    <property type="molecule type" value="Genomic_DNA"/>
</dbReference>
<reference evidence="95 96" key="3">
    <citation type="journal article" date="2018" name="Genome Biol.">
        <title>SKESA: strategic k-mer extension for scrupulous assemblies.</title>
        <authorList>
            <person name="Souvorov A."/>
            <person name="Agarwala R."/>
            <person name="Lipman D.J."/>
        </authorList>
    </citation>
    <scope>NUCLEOTIDE SEQUENCE [LARGE SCALE GENOMIC DNA]</scope>
    <source>
        <strain evidence="42">09CEB371LM</strain>
        <strain evidence="48">2017-325981-023-01</strain>
        <strain evidence="44 98">CFIAFB20100120</strain>
        <strain evidence="43 95">CFIAFB20130012</strain>
        <strain evidence="46">CFIAFB20170037</strain>
        <strain evidence="45 96">CFIAFB20170045</strain>
        <strain evidence="47 97">DMG1500109</strain>
    </source>
</reference>
<dbReference type="EMBL" id="AAAIKW010000001">
    <property type="protein sequence ID" value="EAC4551162.1"/>
    <property type="molecule type" value="Genomic_DNA"/>
</dbReference>
<evidence type="ECO:0000313" key="81">
    <source>
        <dbReference type="Proteomes" id="UP000481141"/>
    </source>
</evidence>
<dbReference type="EMBL" id="AALAQH010000001">
    <property type="protein sequence ID" value="ECX6923495.1"/>
    <property type="molecule type" value="Genomic_DNA"/>
</dbReference>
<dbReference type="OMA" id="WDIAPLE"/>
<dbReference type="Proteomes" id="UP000481141">
    <property type="component" value="Unassembled WGS sequence"/>
</dbReference>
<evidence type="ECO:0000313" key="99">
    <source>
        <dbReference type="Proteomes" id="UP000852906"/>
    </source>
</evidence>
<evidence type="ECO:0000313" key="65">
    <source>
        <dbReference type="Proteomes" id="UP000365297"/>
    </source>
</evidence>
<dbReference type="Proteomes" id="UP000842809">
    <property type="component" value="Unassembled WGS sequence"/>
</dbReference>
<evidence type="ECO:0000256" key="2">
    <source>
        <dbReference type="SAM" id="SignalP"/>
    </source>
</evidence>
<reference evidence="57 60" key="6">
    <citation type="submission" date="2018-06" db="EMBL/GenBank/DDBJ databases">
        <authorList>
            <consortium name="GenomeTrakr: Next Generation Sequencing Network for Food Pathogen Tracability"/>
        </authorList>
    </citation>
    <scope>NUCLEOTIDE SEQUENCE [LARGE SCALE GENOMIC DNA]</scope>
    <source>
        <strain evidence="20 93">10B02965A-1</strain>
        <strain evidence="6 66">CFSAN008042</strain>
        <strain evidence="22 86">CFSAN063727</strain>
        <strain evidence="38 75">CFSAN102901</strain>
        <strain evidence="12 68">FDA00006494</strain>
        <strain evidence="4 65">FDA00007096</strain>
        <strain evidence="8 71">FDA00008584</strain>
        <strain evidence="18">FDA00011243</strain>
        <strain evidence="5 55">FDA00013332</strain>
        <strain evidence="11 59">FDA00013853</strain>
        <strain evidence="32 73">FDA00014336</strain>
        <strain evidence="34 69">FDA00014370</strain>
        <strain evidence="33 70">FDA00014392</strain>
        <strain evidence="41">FDA00015054</strain>
        <strain evidence="21 89">FDA1005580-S054-001</strain>
        <strain evidence="80">FDA1090798-S029-001</strain>
        <strain evidence="81">FDA956581-098-004</strain>
        <strain evidence="19 84">FDA960927-006-004</strain>
        <strain evidence="23 94">FLAG-38921</strain>
        <strain evidence="35 74">FLAG-51482A</strain>
        <strain evidence="17 57">FLAG-54356</strain>
        <strain evidence="10 67">FSIS31901579</strain>
        <strain evidence="29 85">LS1344</strain>
        <strain evidence="39 77">OSF101448</strain>
        <strain evidence="9 60">VA-WGS-00405</strain>
    </source>
</reference>
<dbReference type="EMBL" id="AAAJWF010000001">
    <property type="protein sequence ID" value="EAC7479405.1"/>
    <property type="molecule type" value="Genomic_DNA"/>
</dbReference>
<dbReference type="Proteomes" id="UP000337746">
    <property type="component" value="Unassembled WGS sequence"/>
</dbReference>
<dbReference type="KEGG" id="lmok:CQ02_04295"/>
<dbReference type="EMBL" id="AABBAW010000001">
    <property type="protein sequence ID" value="EAG2513983.1"/>
    <property type="molecule type" value="Genomic_DNA"/>
</dbReference>
<dbReference type="Proteomes" id="UP000478682">
    <property type="component" value="Unassembled WGS sequence"/>
</dbReference>
<evidence type="ECO:0000313" key="86">
    <source>
        <dbReference type="Proteomes" id="UP000528151"/>
    </source>
</evidence>
<dbReference type="EMBL" id="AACKDQ010000003">
    <property type="protein sequence ID" value="EAK9315807.1"/>
    <property type="molecule type" value="Genomic_DNA"/>
</dbReference>
<evidence type="ECO:0000313" key="98">
    <source>
        <dbReference type="Proteomes" id="UP000844415"/>
    </source>
</evidence>
<dbReference type="EMBL" id="AAAMZD010000001">
    <property type="protein sequence ID" value="EAD3791573.1"/>
    <property type="molecule type" value="Genomic_DNA"/>
</dbReference>
<dbReference type="EMBL" id="AABEMN010000014">
    <property type="protein sequence ID" value="EAG9520191.1"/>
    <property type="molecule type" value="Genomic_DNA"/>
</dbReference>
<dbReference type="Proteomes" id="UP000528151">
    <property type="component" value="Unassembled WGS sequence"/>
</dbReference>
<evidence type="ECO:0000313" key="20">
    <source>
        <dbReference type="EMBL" id="EAG2997022.1"/>
    </source>
</evidence>
<sequence>MKKIIFAVVLSLVLILAGCADVTNTVKVDKKGEATISFDIDISSVAGIFASSYSDEVEAKLKEAGFTVDKKSNTSYHIEKKLDKNETTKSDMKPEDFGVKITNSKSFFTQKIKVDADIDIEKIWKKEVADVPFPKEILSQVDYTFILDLPISSIGENNAKSVDGGKLTWDVPLDKKSEMYFEVTVPNVKNIAIVGGILLVAIIGLLIYLIKRHRKKKKQL</sequence>
<evidence type="ECO:0000313" key="38">
    <source>
        <dbReference type="EMBL" id="EDN7713880.1"/>
    </source>
</evidence>
<evidence type="ECO:0000313" key="30">
    <source>
        <dbReference type="EMBL" id="EAK8897458.1"/>
    </source>
</evidence>
<evidence type="ECO:0000313" key="58">
    <source>
        <dbReference type="Proteomes" id="UP000339309"/>
    </source>
</evidence>
<dbReference type="PROSITE" id="PS51257">
    <property type="entry name" value="PROKAR_LIPOPROTEIN"/>
    <property type="match status" value="1"/>
</dbReference>
<dbReference type="EMBL" id="AABBZO010000002">
    <property type="protein sequence ID" value="EAG4461151.1"/>
    <property type="molecule type" value="Genomic_DNA"/>
</dbReference>
<evidence type="ECO:0000313" key="12">
    <source>
        <dbReference type="EMBL" id="EAE1337482.1"/>
    </source>
</evidence>
<dbReference type="EMBL" id="AABCVX010000001">
    <property type="protein sequence ID" value="EAG6168110.1"/>
    <property type="molecule type" value="Genomic_DNA"/>
</dbReference>
<evidence type="ECO:0000313" key="45">
    <source>
        <dbReference type="EMBL" id="HAC0013716.1"/>
    </source>
</evidence>
<dbReference type="EMBL" id="AABAWE010000001">
    <property type="protein sequence ID" value="EAG2085897.1"/>
    <property type="molecule type" value="Genomic_DNA"/>
</dbReference>
<name>A0A0B8R6T5_LISMN</name>
<dbReference type="EMBL" id="AABEKY010000004">
    <property type="protein sequence ID" value="EAG9387706.1"/>
    <property type="molecule type" value="Genomic_DNA"/>
</dbReference>
<evidence type="ECO:0000313" key="96">
    <source>
        <dbReference type="Proteomes" id="UP000841146"/>
    </source>
</evidence>
<dbReference type="Proteomes" id="UP000358545">
    <property type="component" value="Unassembled WGS sequence"/>
</dbReference>
<dbReference type="Proteomes" id="UP000427828">
    <property type="component" value="Unassembled WGS sequence"/>
</dbReference>
<evidence type="ECO:0000313" key="62">
    <source>
        <dbReference type="Proteomes" id="UP000354255"/>
    </source>
</evidence>
<dbReference type="CDD" id="cd12087">
    <property type="entry name" value="TM_EGFR-like"/>
    <property type="match status" value="1"/>
</dbReference>
<evidence type="ECO:0000313" key="82">
    <source>
        <dbReference type="Proteomes" id="UP000489121"/>
    </source>
</evidence>
<evidence type="ECO:0000313" key="35">
    <source>
        <dbReference type="EMBL" id="ECX6923495.1"/>
    </source>
</evidence>
<evidence type="ECO:0000313" key="47">
    <source>
        <dbReference type="EMBL" id="HAC1754676.1"/>
    </source>
</evidence>
<evidence type="ECO:0000313" key="59">
    <source>
        <dbReference type="Proteomes" id="UP000344343"/>
    </source>
</evidence>
<dbReference type="EMBL" id="AAAJKI010000005">
    <property type="protein sequence ID" value="EAC6547423.1"/>
    <property type="molecule type" value="Genomic_DNA"/>
</dbReference>
<dbReference type="Proteomes" id="UP000540117">
    <property type="component" value="Unassembled WGS sequence"/>
</dbReference>
<evidence type="ECO:0000313" key="18">
    <source>
        <dbReference type="EMBL" id="EAG2244246.1"/>
    </source>
</evidence>
<evidence type="ECO:0000313" key="42">
    <source>
        <dbReference type="EMBL" id="HAA8053091.1"/>
    </source>
</evidence>
<evidence type="ECO:0000313" key="15">
    <source>
        <dbReference type="EMBL" id="EAG0866660.1"/>
    </source>
</evidence>
<dbReference type="Proteomes" id="UP000393182">
    <property type="component" value="Unassembled WGS sequence"/>
</dbReference>
<dbReference type="Proteomes" id="UP000527632">
    <property type="component" value="Unassembled WGS sequence"/>
</dbReference>
<evidence type="ECO:0000313" key="19">
    <source>
        <dbReference type="EMBL" id="EAG2513983.1"/>
    </source>
</evidence>
<feature type="signal peptide" evidence="2">
    <location>
        <begin position="1"/>
        <end position="20"/>
    </location>
</feature>
<dbReference type="EMBL" id="AABBYJ010000001">
    <property type="protein sequence ID" value="EAG4329743.1"/>
    <property type="molecule type" value="Genomic_DNA"/>
</dbReference>
<evidence type="ECO:0000313" key="55">
    <source>
        <dbReference type="Proteomes" id="UP000331186"/>
    </source>
</evidence>
<evidence type="ECO:0000313" key="22">
    <source>
        <dbReference type="EMBL" id="EAG4461151.1"/>
    </source>
</evidence>
<dbReference type="EMBL" id="AAAREG010000001">
    <property type="protein sequence ID" value="EAE2353131.1"/>
    <property type="molecule type" value="Genomic_DNA"/>
</dbReference>
<dbReference type="Proteomes" id="UP000379076">
    <property type="component" value="Unassembled WGS sequence"/>
</dbReference>
<evidence type="ECO:0000313" key="29">
    <source>
        <dbReference type="EMBL" id="EAH4240843.1"/>
    </source>
</evidence>
<dbReference type="Proteomes" id="UP000544530">
    <property type="component" value="Unassembled WGS sequence"/>
</dbReference>
<evidence type="ECO:0000313" key="85">
    <source>
        <dbReference type="Proteomes" id="UP000527632"/>
    </source>
</evidence>
<dbReference type="EMBL" id="AALGDA010000008">
    <property type="protein sequence ID" value="ECY9782208.1"/>
    <property type="molecule type" value="Genomic_DNA"/>
</dbReference>
<dbReference type="EMBL" id="AAASLB010000001">
    <property type="protein sequence ID" value="EAE4940821.1"/>
    <property type="molecule type" value="Genomic_DNA"/>
</dbReference>
<evidence type="ECO:0000313" key="4">
    <source>
        <dbReference type="EMBL" id="EAC5549222.1"/>
    </source>
</evidence>
<dbReference type="Proteomes" id="UP000423131">
    <property type="component" value="Unassembled WGS sequence"/>
</dbReference>
<dbReference type="Proteomes" id="UP000546397">
    <property type="component" value="Unassembled WGS sequence"/>
</dbReference>
<evidence type="ECO:0000313" key="49">
    <source>
        <dbReference type="EMBL" id="KAA9453444.1"/>
    </source>
</evidence>
<dbReference type="Proteomes" id="UP000460224">
    <property type="component" value="Unassembled WGS sequence"/>
</dbReference>
<dbReference type="EMBL" id="AANPAU010000002">
    <property type="protein sequence ID" value="EDP8513385.1"/>
    <property type="molecule type" value="Genomic_DNA"/>
</dbReference>
<evidence type="ECO:0000256" key="1">
    <source>
        <dbReference type="SAM" id="Phobius"/>
    </source>
</evidence>
<keyword evidence="1" id="KW-0812">Transmembrane</keyword>
<dbReference type="Proteomes" id="UP000548278">
    <property type="component" value="Unassembled WGS sequence"/>
</dbReference>
<keyword evidence="1" id="KW-1133">Transmembrane helix</keyword>
<evidence type="ECO:0000313" key="64">
    <source>
        <dbReference type="Proteomes" id="UP000364988"/>
    </source>
</evidence>
<evidence type="ECO:0000313" key="17">
    <source>
        <dbReference type="EMBL" id="EAG2085897.1"/>
    </source>
</evidence>
<evidence type="ECO:0000313" key="46">
    <source>
        <dbReference type="EMBL" id="HAC0274017.1"/>
    </source>
</evidence>
<dbReference type="Proteomes" id="UP000841146">
    <property type="component" value="Unassembled WGS sequence"/>
</dbReference>
<dbReference type="Proteomes" id="UP000272537">
    <property type="component" value="Unassembled WGS sequence"/>
</dbReference>
<evidence type="ECO:0000313" key="80">
    <source>
        <dbReference type="Proteomes" id="UP000478704"/>
    </source>
</evidence>
<dbReference type="EMBL" id="AALEDS010000002">
    <property type="protein sequence ID" value="ECY6543471.1"/>
    <property type="molecule type" value="Genomic_DNA"/>
</dbReference>
<dbReference type="Proteomes" id="UP000376505">
    <property type="component" value="Unassembled WGS sequence"/>
</dbReference>
<evidence type="ECO:0000313" key="74">
    <source>
        <dbReference type="Proteomes" id="UP000427828"/>
    </source>
</evidence>
<evidence type="ECO:0000313" key="25">
    <source>
        <dbReference type="EMBL" id="EAG9387706.1"/>
    </source>
</evidence>
<evidence type="ECO:0000313" key="54">
    <source>
        <dbReference type="Proteomes" id="UP000272537"/>
    </source>
</evidence>
<evidence type="ECO:0000313" key="78">
    <source>
        <dbReference type="Proteomes" id="UP000467536"/>
    </source>
</evidence>
<dbReference type="KEGG" id="lmv:Y193_11665"/>
<evidence type="ECO:0000313" key="9">
    <source>
        <dbReference type="EMBL" id="EAD3791573.1"/>
    </source>
</evidence>
<keyword evidence="1" id="KW-0472">Membrane</keyword>
<reference evidence="49 76" key="4">
    <citation type="submission" date="2018-04" db="EMBL/GenBank/DDBJ databases">
        <title>Genome Analysis of a Prevalent Clone of Listeria monocytogenes Sequence Type 87 in China.</title>
        <authorList>
            <person name="Wang Y."/>
        </authorList>
    </citation>
    <scope>NUCLEOTIDE SEQUENCE [LARGE SCALE GENOMIC DNA]</scope>
    <source>
        <strain evidence="49 76">ICDC_LM1523</strain>
    </source>
</reference>
<evidence type="ECO:0000313" key="70">
    <source>
        <dbReference type="Proteomes" id="UP000398321"/>
    </source>
</evidence>
<gene>
    <name evidence="15" type="ORF">A8L61_05120</name>
    <name evidence="24" type="ORF">AB917_06400</name>
    <name evidence="3" type="ORF">ABZ57_01550</name>
    <name evidence="52" type="ORF">AJL21_11255</name>
    <name evidence="51" type="ORF">AJL21_16270</name>
    <name evidence="12" type="ORF">ART25_00910</name>
    <name evidence="4" type="ORF">ARY78_02110</name>
    <name evidence="19" type="ORF">B1N52_02325</name>
    <name evidence="18" type="ORF">B1S26_02390</name>
    <name evidence="20" type="ORF">B5K54_06955</name>
    <name evidence="16" type="ORF">BB997_01795</name>
    <name evidence="35" type="ORF">BCZ19_02340</name>
    <name evidence="17" type="ORF">BCZ21_01395</name>
    <name evidence="22" type="ORF">CA369_02520</name>
    <name evidence="21" type="ORF">CAV64_00555</name>
    <name evidence="25" type="ORF">CW845_09435</name>
    <name evidence="27" type="ORF">D4920_03755</name>
    <name evidence="26" type="ORF">D4B11_10445</name>
    <name evidence="28" type="ORF">D5N24_01065</name>
    <name evidence="30" type="ORF">D7104_07050</name>
    <name evidence="49" type="ORF">DCK61_03010</name>
    <name evidence="23" type="ORF">DCT16_01760</name>
    <name evidence="6" type="ORF">DQ70_01750</name>
    <name evidence="5" type="ORF">DU018_03475</name>
    <name evidence="53" type="ORF">DYZ80_00420</name>
    <name evidence="14" type="ORF">E1W56_02010</name>
    <name evidence="29" type="ORF">E5F58_02375</name>
    <name evidence="11" type="ORF">EX365_02135</name>
    <name evidence="10" type="ORF">EXZ73_09720</name>
    <name evidence="36" type="ORF">F6436_03925</name>
    <name evidence="37" type="ORF">F6515_04310</name>
    <name evidence="31" type="ORF">FA835_01660</name>
    <name evidence="33" type="ORF">FLQ97_02040</name>
    <name evidence="32" type="ORF">FLR03_10730</name>
    <name evidence="34" type="ORF">FNX40_11890</name>
    <name evidence="40" type="ORF">FV747_05050</name>
    <name evidence="41" type="ORF">G3O21_000784</name>
    <name evidence="42" type="ORF">GHH22_07980</name>
    <name evidence="47" type="ORF">GI949_06790</name>
    <name evidence="39" type="ORF">GJW51_01920</name>
    <name evidence="38" type="ORF">GQG13_01940</name>
    <name evidence="43" type="ORF">GYR60_01415</name>
    <name evidence="44" type="ORF">GYS09_04640</name>
    <name evidence="45" type="ORF">GYX23_12025</name>
    <name evidence="46" type="ORF">GYY14_01400</name>
    <name evidence="48" type="ORF">HQN34_000481</name>
    <name evidence="50" type="ORF">HZJ64_01260</name>
    <name evidence="7" type="ORF">KV70_06290</name>
    <name evidence="8" type="ORF">QD52_02140</name>
    <name evidence="9" type="ORF">UI29_02155</name>
    <name evidence="13" type="ORF">Y261_02065</name>
</gene>
<evidence type="ECO:0000313" key="41">
    <source>
        <dbReference type="EMBL" id="EDP8513385.1"/>
    </source>
</evidence>
<dbReference type="Proteomes" id="UP000455569">
    <property type="component" value="Unassembled WGS sequence"/>
</dbReference>
<dbReference type="EMBL" id="AAAIXK010000001">
    <property type="protein sequence ID" value="EAC5549222.1"/>
    <property type="molecule type" value="Genomic_DNA"/>
</dbReference>
<proteinExistence type="predicted"/>
<dbReference type="EMBL" id="QDAY01000001">
    <property type="protein sequence ID" value="KAA9453444.1"/>
    <property type="molecule type" value="Genomic_DNA"/>
</dbReference>
<dbReference type="EMBL" id="MJTJ01000023">
    <property type="protein sequence ID" value="OET48038.1"/>
    <property type="molecule type" value="Genomic_DNA"/>
</dbReference>
<dbReference type="Proteomes" id="UP000398321">
    <property type="component" value="Unassembled WGS sequence"/>
</dbReference>
<evidence type="ECO:0000313" key="33">
    <source>
        <dbReference type="EMBL" id="ECB9512507.1"/>
    </source>
</evidence>
<evidence type="ECO:0000313" key="73">
    <source>
        <dbReference type="Proteomes" id="UP000423131"/>
    </source>
</evidence>
<dbReference type="EMBL" id="AABATR010000001">
    <property type="protein sequence ID" value="EAG1892335.1"/>
    <property type="molecule type" value="Genomic_DNA"/>
</dbReference>
<evidence type="ECO:0000313" key="88">
    <source>
        <dbReference type="Proteomes" id="UP000533021"/>
    </source>
</evidence>
<evidence type="ECO:0000313" key="72">
    <source>
        <dbReference type="Proteomes" id="UP000410967"/>
    </source>
</evidence>
<evidence type="ECO:0000313" key="16">
    <source>
        <dbReference type="EMBL" id="EAG1892335.1"/>
    </source>
</evidence>
<evidence type="ECO:0000313" key="21">
    <source>
        <dbReference type="EMBL" id="EAG4329743.1"/>
    </source>
</evidence>
<dbReference type="Proteomes" id="UP000843503">
    <property type="component" value="Unassembled WGS sequence"/>
</dbReference>
<dbReference type="EMBL" id="AABGHY010000001">
    <property type="protein sequence ID" value="EAH3292974.1"/>
    <property type="molecule type" value="Genomic_DNA"/>
</dbReference>
<dbReference type="EMBL" id="DAAJZA010000003">
    <property type="protein sequence ID" value="HAC1754676.1"/>
    <property type="molecule type" value="Genomic_DNA"/>
</dbReference>
<dbReference type="Proteomes" id="UP000339309">
    <property type="component" value="Unassembled WGS sequence"/>
</dbReference>
<evidence type="ECO:0000313" key="28">
    <source>
        <dbReference type="EMBL" id="EAH3292974.1"/>
    </source>
</evidence>
<dbReference type="Proteomes" id="UP000345329">
    <property type="component" value="Unassembled WGS sequence"/>
</dbReference>
<dbReference type="EMBL" id="QXLS01000001">
    <property type="protein sequence ID" value="RKA10888.1"/>
    <property type="molecule type" value="Genomic_DNA"/>
</dbReference>
<dbReference type="EMBL" id="AANCRK010000001">
    <property type="protein sequence ID" value="EDN7713880.1"/>
    <property type="molecule type" value="Genomic_DNA"/>
</dbReference>
<dbReference type="EMBL" id="DABJAN010000001">
    <property type="protein sequence ID" value="HAJ9592313.1"/>
    <property type="molecule type" value="Genomic_DNA"/>
</dbReference>
<evidence type="ECO:0000313" key="43">
    <source>
        <dbReference type="EMBL" id="HAB8397163.1"/>
    </source>
</evidence>
<dbReference type="AlphaFoldDB" id="A0A0B8R6T5"/>
<feature type="transmembrane region" description="Helical" evidence="1">
    <location>
        <begin position="191"/>
        <end position="210"/>
    </location>
</feature>
<evidence type="ECO:0000313" key="27">
    <source>
        <dbReference type="EMBL" id="EAH2281178.1"/>
    </source>
</evidence>
<dbReference type="Proteomes" id="UP000489121">
    <property type="component" value="Unassembled WGS sequence"/>
</dbReference>
<dbReference type="Proteomes" id="UP000843775">
    <property type="component" value="Unassembled WGS sequence"/>
</dbReference>
<reference evidence="72 83" key="7">
    <citation type="submission" date="2019-04" db="EMBL/GenBank/DDBJ databases">
        <authorList>
            <consortium name="GenomeTrakr network: Whole genome sequencing for foodborne pathogen traceback"/>
        </authorList>
    </citation>
    <scope>NUCLEOTIDE SEQUENCE [LARGE SCALE GENOMIC DNA]</scope>
    <source>
        <strain evidence="24 92">CFSAN004300</strain>
        <strain evidence="25 83">CFSAN072474</strain>
        <strain evidence="36 64">FLAG-55987</strain>
        <strain evidence="31 72">PHLUSALM00088</strain>
    </source>
</reference>
<evidence type="ECO:0000313" key="94">
    <source>
        <dbReference type="Proteomes" id="UP000566721"/>
    </source>
</evidence>
<reference evidence="56 58" key="5">
    <citation type="submission" date="2018-06" db="EMBL/GenBank/DDBJ databases">
        <authorList>
            <consortium name="PulseNet: The National Subtyping Network for Foodborne Disease Surveillance"/>
            <person name="Tarr C.L."/>
            <person name="Trees E."/>
            <person name="Katz L.S."/>
            <person name="Carleton-Romer H.A."/>
            <person name="Stroika S."/>
            <person name="Kucerova Z."/>
            <person name="Roache K.F."/>
            <person name="Sabol A.L."/>
            <person name="Besser J."/>
            <person name="Gerner-Smidt P."/>
        </authorList>
    </citation>
    <scope>NUCLEOTIDE SEQUENCE [LARGE SCALE GENOMIC DNA]</scope>
    <source>
        <strain evidence="3 58">2015L-6227</strain>
        <strain evidence="13 56">PNUSAL000134</strain>
        <strain evidence="7 62">PNUSAL000910</strain>
        <strain evidence="15 63">PNUSAL002180</strain>
        <strain evidence="16 79">PNUSAL002298</strain>
        <strain evidence="30 61">PNUSAL004402</strain>
        <strain evidence="37 82">PNUSAL005692</strain>
    </source>
</reference>
<evidence type="ECO:0000313" key="66">
    <source>
        <dbReference type="Proteomes" id="UP000368512"/>
    </source>
</evidence>
<reference evidence="53 54" key="2">
    <citation type="journal article" date="2018" name="BMC Genomics">
        <title>Genes significantly associated with lineage II food isolates of Listeria monocytogenes.</title>
        <authorList>
            <person name="Pirone-Davies C."/>
            <person name="Chen Y."/>
            <person name="Pightling A."/>
            <person name="Ryan G."/>
            <person name="Wang Y."/>
            <person name="Yao K."/>
            <person name="Hoffmann M."/>
            <person name="Allard M.W."/>
        </authorList>
    </citation>
    <scope>NUCLEOTIDE SEQUENCE [LARGE SCALE GENOMIC DNA]</scope>
    <source>
        <strain evidence="53 54">PNUSAL000550</strain>
    </source>
</reference>
<dbReference type="EMBL" id="AAALRN010000001">
    <property type="protein sequence ID" value="EAD1183878.1"/>
    <property type="molecule type" value="Genomic_DNA"/>
</dbReference>
<dbReference type="Proteomes" id="UP000566721">
    <property type="component" value="Unassembled WGS sequence"/>
</dbReference>
<evidence type="ECO:0000313" key="13">
    <source>
        <dbReference type="EMBL" id="EAE2353131.1"/>
    </source>
</evidence>
<dbReference type="Proteomes" id="UP000344343">
    <property type="component" value="Unassembled WGS sequence"/>
</dbReference>
<dbReference type="EMBL" id="AANDSR010000001">
    <property type="protein sequence ID" value="EDN9835419.1"/>
    <property type="molecule type" value="Genomic_DNA"/>
</dbReference>
<evidence type="ECO:0000313" key="31">
    <source>
        <dbReference type="EMBL" id="EAK9315807.1"/>
    </source>
</evidence>
<evidence type="ECO:0000313" key="83">
    <source>
        <dbReference type="Proteomes" id="UP000522199"/>
    </source>
</evidence>
<evidence type="ECO:0000313" key="84">
    <source>
        <dbReference type="Proteomes" id="UP000525850"/>
    </source>
</evidence>
<dbReference type="Proteomes" id="UP000522199">
    <property type="component" value="Unassembled WGS sequence"/>
</dbReference>
<evidence type="ECO:0000313" key="6">
    <source>
        <dbReference type="EMBL" id="EAC7479405.1"/>
    </source>
</evidence>
<evidence type="ECO:0000313" key="77">
    <source>
        <dbReference type="Proteomes" id="UP000467347"/>
    </source>
</evidence>
<dbReference type="EMBL" id="AAIAJJ010000005">
    <property type="protein sequence ID" value="ECC1557501.1"/>
    <property type="molecule type" value="Genomic_DNA"/>
</dbReference>
<dbReference type="EMBL" id="DAAIHR010000001">
    <property type="protein sequence ID" value="HAB8397163.1"/>
    <property type="molecule type" value="Genomic_DNA"/>
</dbReference>
<reference evidence="43" key="9">
    <citation type="submission" date="2020-01" db="EMBL/GenBank/DDBJ databases">
        <authorList>
            <consortium name="NCBI Pathogen Detection Project"/>
        </authorList>
    </citation>
    <scope>NUCLEOTIDE SEQUENCE</scope>
    <source>
        <strain evidence="42">09CEB371LM</strain>
        <strain evidence="48">2017-325981-023-01</strain>
        <strain evidence="44">CFIAFB20100120</strain>
        <strain evidence="43">CFIAFB20130012</strain>
        <strain evidence="46">CFIAFB20170037</strain>
        <strain evidence="45">CFIAFB20170045</strain>
        <strain evidence="47">DMG1500109</strain>
    </source>
</reference>
<dbReference type="EMBL" id="DAAIJL010000003">
    <property type="protein sequence ID" value="HAB8556580.1"/>
    <property type="molecule type" value="Genomic_DNA"/>
</dbReference>
<dbReference type="Proteomes" id="UP000467347">
    <property type="component" value="Unassembled WGS sequence"/>
</dbReference>
<dbReference type="Proteomes" id="UP000389283">
    <property type="component" value="Unassembled WGS sequence"/>
</dbReference>
<evidence type="ECO:0000313" key="8">
    <source>
        <dbReference type="EMBL" id="EAD1183878.1"/>
    </source>
</evidence>
<evidence type="ECO:0000313" key="61">
    <source>
        <dbReference type="Proteomes" id="UP000350032"/>
    </source>
</evidence>
<dbReference type="EMBL" id="DAAJCS010000009">
    <property type="protein sequence ID" value="HAC0013716.1"/>
    <property type="molecule type" value="Genomic_DNA"/>
</dbReference>
<dbReference type="Proteomes" id="UP000530452">
    <property type="component" value="Unassembled WGS sequence"/>
</dbReference>
<evidence type="ECO:0000313" key="32">
    <source>
        <dbReference type="EMBL" id="ECB9474149.1"/>
    </source>
</evidence>
<dbReference type="Proteomes" id="UP000410967">
    <property type="component" value="Unassembled WGS sequence"/>
</dbReference>
<dbReference type="RefSeq" id="WP_003726373.1">
    <property type="nucleotide sequence ID" value="NC_021824.1"/>
</dbReference>
<evidence type="ECO:0000313" key="14">
    <source>
        <dbReference type="EMBL" id="EAE4940821.1"/>
    </source>
</evidence>
<dbReference type="EMBL" id="AAAQQZ010000001">
    <property type="protein sequence ID" value="EAE1337482.1"/>
    <property type="molecule type" value="Genomic_DNA"/>
</dbReference>
<evidence type="ECO:0000313" key="52">
    <source>
        <dbReference type="EMBL" id="OET48841.1"/>
    </source>
</evidence>
<dbReference type="EMBL" id="AAHZFY010000002">
    <property type="protein sequence ID" value="ECB9512507.1"/>
    <property type="molecule type" value="Genomic_DNA"/>
</dbReference>
<evidence type="ECO:0000313" key="53">
    <source>
        <dbReference type="EMBL" id="RKA10888.1"/>
    </source>
</evidence>
<dbReference type="EMBL" id="AABDGJ010000003">
    <property type="protein sequence ID" value="EAG6990215.1"/>
    <property type="molecule type" value="Genomic_DNA"/>
</dbReference>
<feature type="chain" id="PRO_5043118784" evidence="2">
    <location>
        <begin position="21"/>
        <end position="220"/>
    </location>
</feature>
<dbReference type="Proteomes" id="UP000844415">
    <property type="component" value="Unassembled WGS sequence"/>
</dbReference>
<reference evidence="51 99" key="1">
    <citation type="submission" date="2016-09" db="EMBL/GenBank/DDBJ databases">
        <title>100K Listeria isolates.</title>
        <authorList>
            <person name="Chen P."/>
            <person name="Weimer B.C."/>
            <person name="Kong N."/>
            <person name="Huang B."/>
        </authorList>
    </citation>
    <scope>NUCLEOTIDE SEQUENCE [LARGE SCALE GENOMIC DNA]</scope>
    <source>
        <strain evidence="51 99">BCW_2383</strain>
    </source>
</reference>
<dbReference type="Proteomes" id="UP000525850">
    <property type="component" value="Unassembled WGS sequence"/>
</dbReference>
<dbReference type="EMBL" id="AABGUK010000001">
    <property type="protein sequence ID" value="EAH4240843.1"/>
    <property type="molecule type" value="Genomic_DNA"/>
</dbReference>
<evidence type="ECO:0000313" key="75">
    <source>
        <dbReference type="Proteomes" id="UP000455569"/>
    </source>
</evidence>
<dbReference type="Proteomes" id="UP000533021">
    <property type="component" value="Unassembled WGS sequence"/>
</dbReference>